<evidence type="ECO:0000313" key="10">
    <source>
        <dbReference type="Proteomes" id="UP000094527"/>
    </source>
</evidence>
<dbReference type="GO" id="GO:0003700">
    <property type="term" value="F:DNA-binding transcription factor activity"/>
    <property type="evidence" value="ECO:0007669"/>
    <property type="project" value="InterPro"/>
</dbReference>
<evidence type="ECO:0000259" key="8">
    <source>
        <dbReference type="PROSITE" id="PS50039"/>
    </source>
</evidence>
<dbReference type="AlphaFoldDB" id="A0A1D2NME0"/>
<dbReference type="PANTHER" id="PTHR13962">
    <property type="entry name" value="FORKHEAD BOX PROTEIN N3-LIKE PROTEIN-RELATED"/>
    <property type="match status" value="1"/>
</dbReference>
<evidence type="ECO:0000256" key="7">
    <source>
        <dbReference type="SAM" id="MobiDB-lite"/>
    </source>
</evidence>
<evidence type="ECO:0000256" key="3">
    <source>
        <dbReference type="ARBA" id="ARBA00023125"/>
    </source>
</evidence>
<evidence type="ECO:0000256" key="2">
    <source>
        <dbReference type="ARBA" id="ARBA00023015"/>
    </source>
</evidence>
<dbReference type="OrthoDB" id="5954824at2759"/>
<dbReference type="Pfam" id="PF00250">
    <property type="entry name" value="Forkhead"/>
    <property type="match status" value="1"/>
</dbReference>
<dbReference type="STRING" id="48709.A0A1D2NME0"/>
<feature type="non-terminal residue" evidence="9">
    <location>
        <position position="1"/>
    </location>
</feature>
<protein>
    <submittedName>
        <fullName evidence="9">Forkhead box protein J2</fullName>
    </submittedName>
</protein>
<feature type="non-terminal residue" evidence="9">
    <location>
        <position position="441"/>
    </location>
</feature>
<feature type="region of interest" description="Disordered" evidence="7">
    <location>
        <begin position="81"/>
        <end position="117"/>
    </location>
</feature>
<dbReference type="EMBL" id="LJIJ01000005">
    <property type="protein sequence ID" value="ODN06448.1"/>
    <property type="molecule type" value="Genomic_DNA"/>
</dbReference>
<evidence type="ECO:0000256" key="6">
    <source>
        <dbReference type="PROSITE-ProRule" id="PRU00089"/>
    </source>
</evidence>
<feature type="compositionally biased region" description="Basic residues" evidence="7">
    <location>
        <begin position="85"/>
        <end position="111"/>
    </location>
</feature>
<dbReference type="PROSITE" id="PS50039">
    <property type="entry name" value="FORK_HEAD_3"/>
    <property type="match status" value="1"/>
</dbReference>
<comment type="caution">
    <text evidence="9">The sequence shown here is derived from an EMBL/GenBank/DDBJ whole genome shotgun (WGS) entry which is preliminary data.</text>
</comment>
<feature type="domain" description="Fork-head" evidence="8">
    <location>
        <begin position="324"/>
        <end position="400"/>
    </location>
</feature>
<feature type="compositionally biased region" description="Basic and acidic residues" evidence="7">
    <location>
        <begin position="16"/>
        <end position="27"/>
    </location>
</feature>
<dbReference type="InterPro" id="IPR036388">
    <property type="entry name" value="WH-like_DNA-bd_sf"/>
</dbReference>
<dbReference type="PRINTS" id="PR00053">
    <property type="entry name" value="FORKHEAD"/>
</dbReference>
<keyword evidence="10" id="KW-1185">Reference proteome</keyword>
<accession>A0A1D2NME0</accession>
<dbReference type="PROSITE" id="PS00658">
    <property type="entry name" value="FORK_HEAD_2"/>
    <property type="match status" value="1"/>
</dbReference>
<evidence type="ECO:0000256" key="4">
    <source>
        <dbReference type="ARBA" id="ARBA00023163"/>
    </source>
</evidence>
<keyword evidence="4" id="KW-0804">Transcription</keyword>
<dbReference type="Gene3D" id="1.10.10.10">
    <property type="entry name" value="Winged helix-like DNA-binding domain superfamily/Winged helix DNA-binding domain"/>
    <property type="match status" value="1"/>
</dbReference>
<name>A0A1D2NME0_ORCCI</name>
<dbReference type="InterPro" id="IPR030456">
    <property type="entry name" value="TF_fork_head_CS_2"/>
</dbReference>
<dbReference type="CDD" id="cd00059">
    <property type="entry name" value="FH_FOX"/>
    <property type="match status" value="1"/>
</dbReference>
<organism evidence="9 10">
    <name type="scientific">Orchesella cincta</name>
    <name type="common">Springtail</name>
    <name type="synonym">Podura cincta</name>
    <dbReference type="NCBI Taxonomy" id="48709"/>
    <lineage>
        <taxon>Eukaryota</taxon>
        <taxon>Metazoa</taxon>
        <taxon>Ecdysozoa</taxon>
        <taxon>Arthropoda</taxon>
        <taxon>Hexapoda</taxon>
        <taxon>Collembola</taxon>
        <taxon>Entomobryomorpha</taxon>
        <taxon>Entomobryoidea</taxon>
        <taxon>Orchesellidae</taxon>
        <taxon>Orchesellinae</taxon>
        <taxon>Orchesella</taxon>
    </lineage>
</organism>
<keyword evidence="3 6" id="KW-0238">DNA-binding</keyword>
<feature type="region of interest" description="Disordered" evidence="7">
    <location>
        <begin position="1"/>
        <end position="27"/>
    </location>
</feature>
<dbReference type="Proteomes" id="UP000094527">
    <property type="component" value="Unassembled WGS sequence"/>
</dbReference>
<evidence type="ECO:0000313" key="9">
    <source>
        <dbReference type="EMBL" id="ODN06448.1"/>
    </source>
</evidence>
<dbReference type="PANTHER" id="PTHR13962:SF17">
    <property type="entry name" value="FORKHEAD BOX PROTEIN N4"/>
    <property type="match status" value="1"/>
</dbReference>
<keyword evidence="5 6" id="KW-0539">Nucleus</keyword>
<dbReference type="SMART" id="SM00339">
    <property type="entry name" value="FH"/>
    <property type="match status" value="1"/>
</dbReference>
<gene>
    <name evidence="9" type="ORF">Ocin01_00227</name>
</gene>
<feature type="DNA-binding region" description="Fork-head" evidence="6">
    <location>
        <begin position="324"/>
        <end position="400"/>
    </location>
</feature>
<keyword evidence="2" id="KW-0805">Transcription regulation</keyword>
<dbReference type="InterPro" id="IPR047119">
    <property type="entry name" value="FOXN2/3-like"/>
</dbReference>
<sequence length="441" mass="48434">PEIKSITKTSSNQLIKKQEGDKKAESRRIAQLVVWTKNPGKDLEKDLVSAAPVPIPVNTGNASSSEGNLFFVQYPLRGASDASKAKGKAPKRLRKSPCKKSHRKSAHKKKSTVQGSTAGRAYRTYLHTCLEKQRQQFQIVSDFKVEKLFQPDRGVALPGEILTTSSAISSSCAPVDPPVVQPASSGLGSDKDNIITTFPFTTPPPPLINQHITPKLTDSNDICSAANSGGGDIDTVTGNNDRAGTGSGEVTIFELPESFTVSTDTANEFDLLIQNVVHEEMVDVDEDEDLIDGKHENCNKRMRMSTGTSSVSSEDSMSIYESGKPRCTYTELIEKALTESGGLTVSEIYTWISDRYPFFKPDDDRWKNSVRHNLSINPYFKKGEKARSGAGHLWTISEKSKGLRPSSMSFTLHLLLTNDIATAFQRRKSSCDPLEIDMPME</sequence>
<evidence type="ECO:0000256" key="1">
    <source>
        <dbReference type="ARBA" id="ARBA00004123"/>
    </source>
</evidence>
<dbReference type="InterPro" id="IPR001766">
    <property type="entry name" value="Fork_head_dom"/>
</dbReference>
<proteinExistence type="predicted"/>
<feature type="compositionally biased region" description="Polar residues" evidence="7">
    <location>
        <begin position="1"/>
        <end position="15"/>
    </location>
</feature>
<evidence type="ECO:0000256" key="5">
    <source>
        <dbReference type="ARBA" id="ARBA00023242"/>
    </source>
</evidence>
<dbReference type="GO" id="GO:0000987">
    <property type="term" value="F:cis-regulatory region sequence-specific DNA binding"/>
    <property type="evidence" value="ECO:0007669"/>
    <property type="project" value="TreeGrafter"/>
</dbReference>
<dbReference type="GO" id="GO:0005634">
    <property type="term" value="C:nucleus"/>
    <property type="evidence" value="ECO:0007669"/>
    <property type="project" value="UniProtKB-SubCell"/>
</dbReference>
<reference evidence="9 10" key="1">
    <citation type="journal article" date="2016" name="Genome Biol. Evol.">
        <title>Gene Family Evolution Reflects Adaptation to Soil Environmental Stressors in the Genome of the Collembolan Orchesella cincta.</title>
        <authorList>
            <person name="Faddeeva-Vakhrusheva A."/>
            <person name="Derks M.F."/>
            <person name="Anvar S.Y."/>
            <person name="Agamennone V."/>
            <person name="Suring W."/>
            <person name="Smit S."/>
            <person name="van Straalen N.M."/>
            <person name="Roelofs D."/>
        </authorList>
    </citation>
    <scope>NUCLEOTIDE SEQUENCE [LARGE SCALE GENOMIC DNA]</scope>
    <source>
        <tissue evidence="9">Mixed pool</tissue>
    </source>
</reference>
<dbReference type="InterPro" id="IPR036390">
    <property type="entry name" value="WH_DNA-bd_sf"/>
</dbReference>
<comment type="subcellular location">
    <subcellularLocation>
        <location evidence="1 6">Nucleus</location>
    </subcellularLocation>
</comment>
<dbReference type="SUPFAM" id="SSF46785">
    <property type="entry name" value="Winged helix' DNA-binding domain"/>
    <property type="match status" value="1"/>
</dbReference>